<gene>
    <name evidence="1" type="ORF">E7V67_012345</name>
</gene>
<evidence type="ECO:0000313" key="1">
    <source>
        <dbReference type="EMBL" id="WUR15857.1"/>
    </source>
</evidence>
<keyword evidence="2" id="KW-1185">Reference proteome</keyword>
<protein>
    <recommendedName>
        <fullName evidence="3">DUF697 domain-containing protein</fullName>
    </recommendedName>
</protein>
<name>A0ABZ1USY6_9BURK</name>
<evidence type="ECO:0008006" key="3">
    <source>
        <dbReference type="Google" id="ProtNLM"/>
    </source>
</evidence>
<sequence>MHAKQCCCGQCRTSGETFEILPFQQEGGWSGASWQGERPFGEAEELELTMELLSVSNEAELEQFLGNVFKGVWKGIRKVGSAIGKVAKPLGGALKGLAKTALPFVGGALGSMIPIPGVGTMIGRAAGTALSKALEMEFEGMDMEQQEFEMARRFVRIAGSAAQQAAQGGSPQEAVLRALRQHAPAIELPGRA</sequence>
<dbReference type="EMBL" id="CP136508">
    <property type="protein sequence ID" value="WUR15857.1"/>
    <property type="molecule type" value="Genomic_DNA"/>
</dbReference>
<accession>A0ABZ1USY6</accession>
<reference evidence="1 2" key="1">
    <citation type="journal article" date="2019" name="Int. J. Syst. Evol. Microbiol.">
        <title>The Draft Whole-Genome Sequence of the Antibiotic Producer Empedobacter haloabium ATCC 31962 Provides Indications for Its Taxonomic Reclassification.</title>
        <authorList>
            <person name="Miess H."/>
            <person name="Arlt P."/>
            <person name="Apel A.K."/>
            <person name="Weber T."/>
            <person name="Nieselt K."/>
            <person name="Hanssen F."/>
            <person name="Czemmel S."/>
            <person name="Nahnsen S."/>
            <person name="Gross H."/>
        </authorList>
    </citation>
    <scope>NUCLEOTIDE SEQUENCE [LARGE SCALE GENOMIC DNA]</scope>
    <source>
        <strain evidence="1 2">ATCC 31962</strain>
    </source>
</reference>
<dbReference type="Proteomes" id="UP000321323">
    <property type="component" value="Chromosome"/>
</dbReference>
<evidence type="ECO:0000313" key="2">
    <source>
        <dbReference type="Proteomes" id="UP000321323"/>
    </source>
</evidence>
<proteinExistence type="predicted"/>
<organism evidence="1 2">
    <name type="scientific">[Empedobacter] haloabium</name>
    <dbReference type="NCBI Taxonomy" id="592317"/>
    <lineage>
        <taxon>Bacteria</taxon>
        <taxon>Pseudomonadati</taxon>
        <taxon>Pseudomonadota</taxon>
        <taxon>Betaproteobacteria</taxon>
        <taxon>Burkholderiales</taxon>
        <taxon>Oxalobacteraceae</taxon>
        <taxon>Telluria group</taxon>
        <taxon>Telluria group incertae sedis</taxon>
    </lineage>
</organism>